<comment type="similarity">
    <text evidence="8">Belongs to the binding-protein-dependent transport system permease family. LivHM subfamily.</text>
</comment>
<keyword evidence="4 9" id="KW-0812">Transmembrane</keyword>
<dbReference type="GO" id="GO:0006865">
    <property type="term" value="P:amino acid transport"/>
    <property type="evidence" value="ECO:0007669"/>
    <property type="project" value="UniProtKB-KW"/>
</dbReference>
<dbReference type="PANTHER" id="PTHR11795">
    <property type="entry name" value="BRANCHED-CHAIN AMINO ACID TRANSPORT SYSTEM PERMEASE PROTEIN LIVH"/>
    <property type="match status" value="1"/>
</dbReference>
<evidence type="ECO:0000256" key="8">
    <source>
        <dbReference type="ARBA" id="ARBA00037998"/>
    </source>
</evidence>
<reference evidence="10" key="1">
    <citation type="submission" date="2020-02" db="EMBL/GenBank/DDBJ databases">
        <authorList>
            <person name="Meier V. D."/>
        </authorList>
    </citation>
    <scope>NUCLEOTIDE SEQUENCE</scope>
    <source>
        <strain evidence="10">AVDCRST_MAG53</strain>
    </source>
</reference>
<dbReference type="GO" id="GO:0005886">
    <property type="term" value="C:plasma membrane"/>
    <property type="evidence" value="ECO:0007669"/>
    <property type="project" value="UniProtKB-SubCell"/>
</dbReference>
<dbReference type="PANTHER" id="PTHR11795:SF451">
    <property type="entry name" value="ABC TRANSPORTER PERMEASE PROTEIN"/>
    <property type="match status" value="1"/>
</dbReference>
<evidence type="ECO:0000256" key="4">
    <source>
        <dbReference type="ARBA" id="ARBA00022692"/>
    </source>
</evidence>
<sequence>MSEFLQLCFNGTALGARYALVALGFVIIYRATGVINFAQGGLLALGAYLAYALNDTAALPFALAVIGAVIASGLIGAATERVVLRKMVGQPVFAVVMVTIGMLFILEQTITSIWGFEALNLGDPWGVQIVRAGDVVLAQRDLWTIGIAGAVLAAFFAFFRFSKLGVAMRATAFDQEAALAQGISARRVFAVSWGISGALACLAGVTLAAGPAALSPGIGAVALIAFPAMIVGGLDSPVGAVLGGLIIGITQALTTGYQEDLFGWAGANFAAVMPYVVMVLILLVRPYGLFGTREVRRI</sequence>
<evidence type="ECO:0000256" key="7">
    <source>
        <dbReference type="ARBA" id="ARBA00023136"/>
    </source>
</evidence>
<keyword evidence="5" id="KW-0029">Amino-acid transport</keyword>
<evidence type="ECO:0000256" key="5">
    <source>
        <dbReference type="ARBA" id="ARBA00022970"/>
    </source>
</evidence>
<evidence type="ECO:0000256" key="2">
    <source>
        <dbReference type="ARBA" id="ARBA00022448"/>
    </source>
</evidence>
<accession>A0A6J4RNR0</accession>
<dbReference type="EMBL" id="CADCVR010000017">
    <property type="protein sequence ID" value="CAA9477320.1"/>
    <property type="molecule type" value="Genomic_DNA"/>
</dbReference>
<organism evidence="10">
    <name type="scientific">uncultured Solirubrobacteraceae bacterium</name>
    <dbReference type="NCBI Taxonomy" id="1162706"/>
    <lineage>
        <taxon>Bacteria</taxon>
        <taxon>Bacillati</taxon>
        <taxon>Actinomycetota</taxon>
        <taxon>Thermoleophilia</taxon>
        <taxon>Solirubrobacterales</taxon>
        <taxon>Solirubrobacteraceae</taxon>
        <taxon>environmental samples</taxon>
    </lineage>
</organism>
<dbReference type="Pfam" id="PF02653">
    <property type="entry name" value="BPD_transp_2"/>
    <property type="match status" value="1"/>
</dbReference>
<feature type="transmembrane region" description="Helical" evidence="9">
    <location>
        <begin position="91"/>
        <end position="116"/>
    </location>
</feature>
<feature type="transmembrane region" description="Helical" evidence="9">
    <location>
        <begin position="188"/>
        <end position="207"/>
    </location>
</feature>
<evidence type="ECO:0000256" key="9">
    <source>
        <dbReference type="SAM" id="Phobius"/>
    </source>
</evidence>
<dbReference type="InterPro" id="IPR001851">
    <property type="entry name" value="ABC_transp_permease"/>
</dbReference>
<protein>
    <submittedName>
        <fullName evidence="10">High-affinity branched-chain amino acid transport system permease protein LivH</fullName>
    </submittedName>
</protein>
<comment type="subcellular location">
    <subcellularLocation>
        <location evidence="1">Cell membrane</location>
        <topology evidence="1">Multi-pass membrane protein</topology>
    </subcellularLocation>
</comment>
<evidence type="ECO:0000256" key="1">
    <source>
        <dbReference type="ARBA" id="ARBA00004651"/>
    </source>
</evidence>
<feature type="transmembrane region" description="Helical" evidence="9">
    <location>
        <begin position="57"/>
        <end position="79"/>
    </location>
</feature>
<dbReference type="CDD" id="cd06582">
    <property type="entry name" value="TM_PBP1_LivH_like"/>
    <property type="match status" value="1"/>
</dbReference>
<dbReference type="GO" id="GO:0022857">
    <property type="term" value="F:transmembrane transporter activity"/>
    <property type="evidence" value="ECO:0007669"/>
    <property type="project" value="InterPro"/>
</dbReference>
<dbReference type="AlphaFoldDB" id="A0A6J4RNR0"/>
<evidence type="ECO:0000256" key="3">
    <source>
        <dbReference type="ARBA" id="ARBA00022475"/>
    </source>
</evidence>
<proteinExistence type="inferred from homology"/>
<evidence type="ECO:0000256" key="6">
    <source>
        <dbReference type="ARBA" id="ARBA00022989"/>
    </source>
</evidence>
<feature type="transmembrane region" description="Helical" evidence="9">
    <location>
        <begin position="263"/>
        <end position="284"/>
    </location>
</feature>
<feature type="transmembrane region" description="Helical" evidence="9">
    <location>
        <begin position="142"/>
        <end position="159"/>
    </location>
</feature>
<gene>
    <name evidence="10" type="ORF">AVDCRST_MAG53-405</name>
</gene>
<evidence type="ECO:0000313" key="10">
    <source>
        <dbReference type="EMBL" id="CAA9477320.1"/>
    </source>
</evidence>
<name>A0A6J4RNR0_9ACTN</name>
<keyword evidence="6 9" id="KW-1133">Transmembrane helix</keyword>
<keyword evidence="2" id="KW-0813">Transport</keyword>
<dbReference type="InterPro" id="IPR052157">
    <property type="entry name" value="BCAA_transport_permease"/>
</dbReference>
<keyword evidence="7 9" id="KW-0472">Membrane</keyword>
<keyword evidence="3" id="KW-1003">Cell membrane</keyword>